<dbReference type="GO" id="GO:0046872">
    <property type="term" value="F:metal ion binding"/>
    <property type="evidence" value="ECO:0007669"/>
    <property type="project" value="UniProtKB-KW"/>
</dbReference>
<evidence type="ECO:0000256" key="1">
    <source>
        <dbReference type="ARBA" id="ARBA00001947"/>
    </source>
</evidence>
<dbReference type="SUPFAM" id="SSF52540">
    <property type="entry name" value="P-loop containing nucleoside triphosphate hydrolases"/>
    <property type="match status" value="1"/>
</dbReference>
<reference evidence="18" key="1">
    <citation type="submission" date="2016-02" db="EMBL/GenBank/DDBJ databases">
        <title>Draft genome sequence of Microdochium bolleyi, a fungal endophyte of beachgrass.</title>
        <authorList>
            <consortium name="DOE Joint Genome Institute"/>
            <person name="David A.S."/>
            <person name="May G."/>
            <person name="Haridas S."/>
            <person name="Lim J."/>
            <person name="Wang M."/>
            <person name="Labutti K."/>
            <person name="Lipzen A."/>
            <person name="Barry K."/>
            <person name="Grigoriev I.V."/>
        </authorList>
    </citation>
    <scope>NUCLEOTIDE SEQUENCE [LARGE SCALE GENOMIC DNA]</scope>
    <source>
        <strain evidence="18">J235TASD1</strain>
    </source>
</reference>
<feature type="coiled-coil region" evidence="14">
    <location>
        <begin position="417"/>
        <end position="460"/>
    </location>
</feature>
<dbReference type="GO" id="GO:0007004">
    <property type="term" value="P:telomere maintenance via telomerase"/>
    <property type="evidence" value="ECO:0007669"/>
    <property type="project" value="TreeGrafter"/>
</dbReference>
<sequence>MSKIEKLSISGFNTPLTLICLKYGGAFIHDPKLVGEREVMAQVKLKFKTPPDTSHVVTRSIQLSGSISTTLVELDTLVPASLGVSAAILDAVIFCHQDESLWPMSEPSALKKRFDEIFEAMKYTKAIENLKLLRKKQGEQLTQLKIHETQEKTNKEKADRCERRSVALQEEIETLRLQCEQTTEQIDGAERAAKKLYQDANRYLGIVNELRDKERHLEYRNRTADETKARMDVINKSDEWLRDTLAQYEERAARLHQDHQQGVEEQSDYQKELSQARGDLSNRQAERGRLESDKDKYERQVESRIEMIHSAARLHSIRGFDGDLDDSKVQTFQDRVQKLLFDKKRELERIQKENADELDDKTRVITELEGRKAARTQDRVFARQRIGAVDKRSLVLQKDLNSVDIDEGAKAVLDSGFADLEQRLKKSNEDFQAADLDNKLQSENDQLQLLEVESNKLGRELVECTRLASDRAQLDFRKNELADKKKKLDTLSSTWSDKINNMLGDAWKPETIEKQHQTVIQGKQKLLDEAVQKRDQKLQDQKQLQYSLKDAKEKAKKRESDLARCKTAVLKALQEAMPEKSLDMVDYTETVNHFEDEVLTIEKDLALSGEMTKYYEKCQKTLSKRNCCELCTRSFADEAEKARLVKKIQEALAGIDQDEWKADLAENETTLGNLRAVRPQSELYGKLIAEKPDQERELQSLNEKDDGIVRQLEQLDEVVREKQDDLQDTQAMGKTVQSISQLSKDIAEAEVQVDRIMSQQQSAGPVRSAEEIDEAQHECGVQMRAAKDRISRLSTEKQRMRDLISGLELERSEFRNKISNAIRQLERKQDLQNQIQTLKDDANAQREAIQQADKDLEAIEPEITKARTIREDTLQKGRAKEKRIAEERDGLAGTVAELKMASSDIEDYLSRGGPSQLVSNERAIQALKQNISRLEKDITEVAAKIDKVKAEMANSTGNKKNIIDNISYRESIKEIKSLEEEIEELESRNAEEDYDRLHQEAKSEESKRDMLTAERASMMGSMKTKDEELARLLVEWETDYQDAARKYRETHIKVETTKAAIEDLGRYGQALNNAIMRYHALKMEEVNRIIGELWQATYQGTDIDTILIKSDTEATARGTYNYRVCMVKQDTEMDMRGRCSAGQKVLASIIIRLALAETFGTSCGLIALDEPTTNLDRDNIKSLAESLHSIIKTRKAQSNFQLIVITHDEEFLRHMRCSDFCDYFFRVARDEDQKSTIRQESISSVI</sequence>
<comment type="similarity">
    <text evidence="4">Belongs to the SMC family. RAD50 subfamily.</text>
</comment>
<protein>
    <recommendedName>
        <fullName evidence="16">Rad50/SbcC-type AAA domain-containing protein</fullName>
    </recommendedName>
</protein>
<dbReference type="InterPro" id="IPR038729">
    <property type="entry name" value="Rad50/SbcC_AAA"/>
</dbReference>
<dbReference type="GO" id="GO:0000794">
    <property type="term" value="C:condensed nuclear chromosome"/>
    <property type="evidence" value="ECO:0007669"/>
    <property type="project" value="TreeGrafter"/>
</dbReference>
<keyword evidence="6" id="KW-0479">Metal-binding</keyword>
<dbReference type="GO" id="GO:0030870">
    <property type="term" value="C:Mre11 complex"/>
    <property type="evidence" value="ECO:0007669"/>
    <property type="project" value="TreeGrafter"/>
</dbReference>
<proteinExistence type="inferred from homology"/>
<dbReference type="GO" id="GO:0000722">
    <property type="term" value="P:telomere maintenance via recombination"/>
    <property type="evidence" value="ECO:0007669"/>
    <property type="project" value="TreeGrafter"/>
</dbReference>
<dbReference type="Gene3D" id="3.40.50.300">
    <property type="entry name" value="P-loop containing nucleotide triphosphate hydrolases"/>
    <property type="match status" value="2"/>
</dbReference>
<dbReference type="GO" id="GO:0043047">
    <property type="term" value="F:single-stranded telomeric DNA binding"/>
    <property type="evidence" value="ECO:0007669"/>
    <property type="project" value="TreeGrafter"/>
</dbReference>
<evidence type="ECO:0000256" key="5">
    <source>
        <dbReference type="ARBA" id="ARBA00022454"/>
    </source>
</evidence>
<evidence type="ECO:0000256" key="8">
    <source>
        <dbReference type="ARBA" id="ARBA00022801"/>
    </source>
</evidence>
<evidence type="ECO:0000256" key="3">
    <source>
        <dbReference type="ARBA" id="ARBA00004286"/>
    </source>
</evidence>
<keyword evidence="8" id="KW-0378">Hydrolase</keyword>
<evidence type="ECO:0000256" key="14">
    <source>
        <dbReference type="SAM" id="Coils"/>
    </source>
</evidence>
<organism evidence="17 18">
    <name type="scientific">Microdochium bolleyi</name>
    <dbReference type="NCBI Taxonomy" id="196109"/>
    <lineage>
        <taxon>Eukaryota</taxon>
        <taxon>Fungi</taxon>
        <taxon>Dikarya</taxon>
        <taxon>Ascomycota</taxon>
        <taxon>Pezizomycotina</taxon>
        <taxon>Sordariomycetes</taxon>
        <taxon>Xylariomycetidae</taxon>
        <taxon>Xylariales</taxon>
        <taxon>Microdochiaceae</taxon>
        <taxon>Microdochium</taxon>
    </lineage>
</organism>
<dbReference type="AlphaFoldDB" id="A0A136J2C5"/>
<dbReference type="GO" id="GO:0051880">
    <property type="term" value="F:G-quadruplex DNA binding"/>
    <property type="evidence" value="ECO:0007669"/>
    <property type="project" value="TreeGrafter"/>
</dbReference>
<dbReference type="FunFam" id="3.40.50.300:FF:000947">
    <property type="entry name" value="DNA repair protein RAD50"/>
    <property type="match status" value="1"/>
</dbReference>
<keyword evidence="12" id="KW-0539">Nucleus</keyword>
<evidence type="ECO:0000256" key="9">
    <source>
        <dbReference type="ARBA" id="ARBA00022833"/>
    </source>
</evidence>
<feature type="domain" description="Rad50/SbcC-type AAA" evidence="16">
    <location>
        <begin position="24"/>
        <end position="186"/>
    </location>
</feature>
<comment type="cofactor">
    <cofactor evidence="1">
        <name>Zn(2+)</name>
        <dbReference type="ChEBI" id="CHEBI:29105"/>
    </cofactor>
</comment>
<keyword evidence="11" id="KW-0234">DNA repair</keyword>
<evidence type="ECO:0000256" key="7">
    <source>
        <dbReference type="ARBA" id="ARBA00022763"/>
    </source>
</evidence>
<dbReference type="GO" id="GO:0070192">
    <property type="term" value="P:chromosome organization involved in meiotic cell cycle"/>
    <property type="evidence" value="ECO:0007669"/>
    <property type="project" value="TreeGrafter"/>
</dbReference>
<keyword evidence="18" id="KW-1185">Reference proteome</keyword>
<dbReference type="PANTHER" id="PTHR18867:SF12">
    <property type="entry name" value="DNA REPAIR PROTEIN RAD50"/>
    <property type="match status" value="1"/>
</dbReference>
<dbReference type="InterPro" id="IPR027417">
    <property type="entry name" value="P-loop_NTPase"/>
</dbReference>
<feature type="region of interest" description="Disordered" evidence="15">
    <location>
        <begin position="986"/>
        <end position="1009"/>
    </location>
</feature>
<accession>A0A136J2C5</accession>
<dbReference type="GO" id="GO:0003691">
    <property type="term" value="F:double-stranded telomeric DNA binding"/>
    <property type="evidence" value="ECO:0007669"/>
    <property type="project" value="TreeGrafter"/>
</dbReference>
<evidence type="ECO:0000313" key="18">
    <source>
        <dbReference type="Proteomes" id="UP000070501"/>
    </source>
</evidence>
<dbReference type="PANTHER" id="PTHR18867">
    <property type="entry name" value="RAD50"/>
    <property type="match status" value="1"/>
</dbReference>
<comment type="catalytic activity">
    <reaction evidence="13">
        <text>ATP + H2O = ADP + phosphate + H(+)</text>
        <dbReference type="Rhea" id="RHEA:13065"/>
        <dbReference type="ChEBI" id="CHEBI:15377"/>
        <dbReference type="ChEBI" id="CHEBI:15378"/>
        <dbReference type="ChEBI" id="CHEBI:30616"/>
        <dbReference type="ChEBI" id="CHEBI:43474"/>
        <dbReference type="ChEBI" id="CHEBI:456216"/>
    </reaction>
</comment>
<dbReference type="Proteomes" id="UP000070501">
    <property type="component" value="Unassembled WGS sequence"/>
</dbReference>
<feature type="compositionally biased region" description="Basic and acidic residues" evidence="15">
    <location>
        <begin position="253"/>
        <end position="262"/>
    </location>
</feature>
<evidence type="ECO:0000256" key="2">
    <source>
        <dbReference type="ARBA" id="ARBA00004123"/>
    </source>
</evidence>
<keyword evidence="10 14" id="KW-0175">Coiled coil</keyword>
<dbReference type="Gene3D" id="1.10.287.1490">
    <property type="match status" value="1"/>
</dbReference>
<keyword evidence="9" id="KW-0862">Zinc</keyword>
<comment type="subcellular location">
    <subcellularLocation>
        <location evidence="3">Chromosome</location>
    </subcellularLocation>
    <subcellularLocation>
        <location evidence="2">Nucleus</location>
    </subcellularLocation>
</comment>
<dbReference type="GO" id="GO:0006302">
    <property type="term" value="P:double-strand break repair"/>
    <property type="evidence" value="ECO:0007669"/>
    <property type="project" value="InterPro"/>
</dbReference>
<feature type="coiled-coil region" evidence="14">
    <location>
        <begin position="158"/>
        <end position="199"/>
    </location>
</feature>
<evidence type="ECO:0000256" key="15">
    <source>
        <dbReference type="SAM" id="MobiDB-lite"/>
    </source>
</evidence>
<dbReference type="FunCoup" id="A0A136J2C5">
    <property type="interactions" value="971"/>
</dbReference>
<feature type="region of interest" description="Disordered" evidence="15">
    <location>
        <begin position="253"/>
        <end position="298"/>
    </location>
</feature>
<evidence type="ECO:0000259" key="16">
    <source>
        <dbReference type="Pfam" id="PF13476"/>
    </source>
</evidence>
<evidence type="ECO:0000313" key="17">
    <source>
        <dbReference type="EMBL" id="KXJ91305.1"/>
    </source>
</evidence>
<dbReference type="InParanoid" id="A0A136J2C5"/>
<evidence type="ECO:0000256" key="12">
    <source>
        <dbReference type="ARBA" id="ARBA00023242"/>
    </source>
</evidence>
<evidence type="ECO:0000256" key="4">
    <source>
        <dbReference type="ARBA" id="ARBA00009439"/>
    </source>
</evidence>
<feature type="coiled-coil region" evidence="14">
    <location>
        <begin position="783"/>
        <end position="855"/>
    </location>
</feature>
<evidence type="ECO:0000256" key="6">
    <source>
        <dbReference type="ARBA" id="ARBA00022723"/>
    </source>
</evidence>
<dbReference type="Pfam" id="PF13558">
    <property type="entry name" value="SbcC_Walker_B"/>
    <property type="match status" value="1"/>
</dbReference>
<name>A0A136J2C5_9PEZI</name>
<dbReference type="EMBL" id="KQ964250">
    <property type="protein sequence ID" value="KXJ91305.1"/>
    <property type="molecule type" value="Genomic_DNA"/>
</dbReference>
<dbReference type="STRING" id="196109.A0A136J2C5"/>
<dbReference type="Pfam" id="PF13476">
    <property type="entry name" value="AAA_23"/>
    <property type="match status" value="1"/>
</dbReference>
<gene>
    <name evidence="17" type="ORF">Micbo1qcDRAFT_225140</name>
</gene>
<dbReference type="OrthoDB" id="18797at2759"/>
<evidence type="ECO:0000256" key="10">
    <source>
        <dbReference type="ARBA" id="ARBA00023054"/>
    </source>
</evidence>
<evidence type="ECO:0000256" key="11">
    <source>
        <dbReference type="ARBA" id="ARBA00023204"/>
    </source>
</evidence>
<feature type="coiled-coil region" evidence="14">
    <location>
        <begin position="684"/>
        <end position="759"/>
    </location>
</feature>
<keyword evidence="7" id="KW-0227">DNA damage</keyword>
<feature type="compositionally biased region" description="Basic and acidic residues" evidence="15">
    <location>
        <begin position="284"/>
        <end position="298"/>
    </location>
</feature>
<keyword evidence="5" id="KW-0158">Chromosome</keyword>
<dbReference type="GO" id="GO:0016887">
    <property type="term" value="F:ATP hydrolysis activity"/>
    <property type="evidence" value="ECO:0007669"/>
    <property type="project" value="InterPro"/>
</dbReference>
<evidence type="ECO:0000256" key="13">
    <source>
        <dbReference type="ARBA" id="ARBA00049360"/>
    </source>
</evidence>